<dbReference type="InterPro" id="IPR012767">
    <property type="entry name" value="Trehalose_TreY"/>
</dbReference>
<proteinExistence type="predicted"/>
<feature type="region of interest" description="Disordered" evidence="1">
    <location>
        <begin position="307"/>
        <end position="341"/>
    </location>
</feature>
<dbReference type="Gene3D" id="1.10.150.200">
    <property type="entry name" value="Maltooligosyl trehalose synthase, domain 3"/>
    <property type="match status" value="1"/>
</dbReference>
<accession>A0A917EZJ0</accession>
<feature type="domain" description="Glycosyl hydrolase family 13 catalytic" evidence="2">
    <location>
        <begin position="15"/>
        <end position="686"/>
    </location>
</feature>
<dbReference type="EMBL" id="BMKQ01000001">
    <property type="protein sequence ID" value="GGF33879.1"/>
    <property type="molecule type" value="Genomic_DNA"/>
</dbReference>
<dbReference type="GO" id="GO:0005992">
    <property type="term" value="P:trehalose biosynthetic process"/>
    <property type="evidence" value="ECO:0007669"/>
    <property type="project" value="TreeGrafter"/>
</dbReference>
<dbReference type="InterPro" id="IPR006047">
    <property type="entry name" value="GH13_cat_dom"/>
</dbReference>
<dbReference type="SMART" id="SM00642">
    <property type="entry name" value="Aamy"/>
    <property type="match status" value="1"/>
</dbReference>
<dbReference type="GO" id="GO:0047470">
    <property type="term" value="F:(1,4)-alpha-D-glucan 1-alpha-D-glucosylmutase activity"/>
    <property type="evidence" value="ECO:0007669"/>
    <property type="project" value="TreeGrafter"/>
</dbReference>
<feature type="compositionally biased region" description="Polar residues" evidence="1">
    <location>
        <begin position="311"/>
        <end position="321"/>
    </location>
</feature>
<dbReference type="Gene3D" id="1.10.10.470">
    <property type="entry name" value="Maltooligosyl trehalose synthase, domain 4"/>
    <property type="match status" value="1"/>
</dbReference>
<sequence>MTSPGRAPTSTYRLQITASFDLDAATDVLPYLHDLGVGWVYLSPLLRAEPGSDHGYDVVDHALVDPSRGGADGLERLSAEAHRLGMGVLVDLVPNHMGVASPDVNAAWWDLLEHGPASAYADWFDVDWGAGGGKVLVPVVGEGDEGSIEVGPTGVTYHEHRFPLAPGTSTLAAQHYALVDWRRGDAELNYRRFFTVTTLAGLRVEDPVVFDATHAEVRRWFDEGLVDGLRIDHPDGLRDPAGYLDRLAELTGSSYTLVEKILEPGEELERGWATDGTTGYDVLGLIDRVLTDPAGVPALERLDASLRARSSAVTSGRSSPTEPRRGRTSRPGEPTADRDRLGATARWSDLVHARKRHVADTALLAETRRIVRELPDGLADHDVLTDAVAEVLTSFPVYRSYLPAGRAHLDTALALAEQARPELAETLAALAAVLADPAQPAALRFQQTSGMVMAKGVEDSAFYRWSALTSLTEVGGDPSQLSLTPAGLHAQMARRQAEWPDAMTALSTHDTKRSEDVRARIAVLAETPETWESALTRLLELAPLPGPGFGNLLWQAAYGAWPLSRERLHAYAEKAMREAAEVTTWTDVDEEYEDTVHAAVDAAYDVPEVTAVLDDLLRRLGPAGESNALAAKLLCLTLPGVPDVYQGSELGDLSLVDPDNRRPVDFAAAATALAAGENTKQRVAAAALRLRRDRPDLLSGYSPVAATGAAADHLVGFDRGGLITLVTRLPLGLAAVGGWGDTAVDLPDGTWRDALGGAVVSGSARVTDVLGDSPVALLVRES</sequence>
<dbReference type="PANTHER" id="PTHR10357:SF216">
    <property type="entry name" value="MALTOOLIGOSYL TREHALOSE SYNTHASE-RELATED"/>
    <property type="match status" value="1"/>
</dbReference>
<dbReference type="GO" id="GO:0030980">
    <property type="term" value="P:alpha-glucan catabolic process"/>
    <property type="evidence" value="ECO:0007669"/>
    <property type="project" value="TreeGrafter"/>
</dbReference>
<comment type="caution">
    <text evidence="3">The sequence shown here is derived from an EMBL/GenBank/DDBJ whole genome shotgun (WGS) entry which is preliminary data.</text>
</comment>
<dbReference type="Gene3D" id="3.30.1590.10">
    <property type="entry name" value="Maltooligosyl trehalose synthase, domain 2"/>
    <property type="match status" value="1"/>
</dbReference>
<protein>
    <submittedName>
        <fullName evidence="3">Malto-oligosyltrehalose synthase</fullName>
    </submittedName>
</protein>
<organism evidence="3 4">
    <name type="scientific">Marmoricola endophyticus</name>
    <dbReference type="NCBI Taxonomy" id="2040280"/>
    <lineage>
        <taxon>Bacteria</taxon>
        <taxon>Bacillati</taxon>
        <taxon>Actinomycetota</taxon>
        <taxon>Actinomycetes</taxon>
        <taxon>Propionibacteriales</taxon>
        <taxon>Nocardioidaceae</taxon>
        <taxon>Marmoricola</taxon>
    </lineage>
</organism>
<evidence type="ECO:0000313" key="3">
    <source>
        <dbReference type="EMBL" id="GGF33879.1"/>
    </source>
</evidence>
<dbReference type="Pfam" id="PF00128">
    <property type="entry name" value="Alpha-amylase"/>
    <property type="match status" value="1"/>
</dbReference>
<dbReference type="AlphaFoldDB" id="A0A917EZJ0"/>
<keyword evidence="4" id="KW-1185">Reference proteome</keyword>
<evidence type="ECO:0000313" key="4">
    <source>
        <dbReference type="Proteomes" id="UP000649179"/>
    </source>
</evidence>
<dbReference type="InterPro" id="IPR013797">
    <property type="entry name" value="Maltooligo_trehalose_synth_4"/>
</dbReference>
<name>A0A917EZJ0_9ACTN</name>
<reference evidence="3" key="1">
    <citation type="journal article" date="2014" name="Int. J. Syst. Evol. Microbiol.">
        <title>Complete genome sequence of Corynebacterium casei LMG S-19264T (=DSM 44701T), isolated from a smear-ripened cheese.</title>
        <authorList>
            <consortium name="US DOE Joint Genome Institute (JGI-PGF)"/>
            <person name="Walter F."/>
            <person name="Albersmeier A."/>
            <person name="Kalinowski J."/>
            <person name="Ruckert C."/>
        </authorList>
    </citation>
    <scope>NUCLEOTIDE SEQUENCE</scope>
    <source>
        <strain evidence="3">CGMCC 1.16067</strain>
    </source>
</reference>
<evidence type="ECO:0000256" key="1">
    <source>
        <dbReference type="SAM" id="MobiDB-lite"/>
    </source>
</evidence>
<dbReference type="InterPro" id="IPR017853">
    <property type="entry name" value="GH"/>
</dbReference>
<dbReference type="Gene3D" id="3.20.20.80">
    <property type="entry name" value="Glycosidases"/>
    <property type="match status" value="1"/>
</dbReference>
<gene>
    <name evidence="3" type="ORF">GCM10011519_04180</name>
</gene>
<evidence type="ECO:0000259" key="2">
    <source>
        <dbReference type="SMART" id="SM00642"/>
    </source>
</evidence>
<dbReference type="RefSeq" id="WP_229660516.1">
    <property type="nucleotide sequence ID" value="NZ_BMKQ01000001.1"/>
</dbReference>
<reference evidence="3" key="2">
    <citation type="submission" date="2020-09" db="EMBL/GenBank/DDBJ databases">
        <authorList>
            <person name="Sun Q."/>
            <person name="Zhou Y."/>
        </authorList>
    </citation>
    <scope>NUCLEOTIDE SEQUENCE</scope>
    <source>
        <strain evidence="3">CGMCC 1.16067</strain>
    </source>
</reference>
<dbReference type="SUPFAM" id="SSF51445">
    <property type="entry name" value="(Trans)glycosidases"/>
    <property type="match status" value="1"/>
</dbReference>
<dbReference type="PANTHER" id="PTHR10357">
    <property type="entry name" value="ALPHA-AMYLASE FAMILY MEMBER"/>
    <property type="match status" value="1"/>
</dbReference>
<dbReference type="CDD" id="cd11336">
    <property type="entry name" value="AmyAc_MTSase"/>
    <property type="match status" value="1"/>
</dbReference>
<dbReference type="Proteomes" id="UP000649179">
    <property type="component" value="Unassembled WGS sequence"/>
</dbReference>